<accession>A0ABS8AV56</accession>
<organism evidence="2 3">
    <name type="scientific">Hymenobacter lucidus</name>
    <dbReference type="NCBI Taxonomy" id="2880930"/>
    <lineage>
        <taxon>Bacteria</taxon>
        <taxon>Pseudomonadati</taxon>
        <taxon>Bacteroidota</taxon>
        <taxon>Cytophagia</taxon>
        <taxon>Cytophagales</taxon>
        <taxon>Hymenobacteraceae</taxon>
        <taxon>Hymenobacter</taxon>
    </lineage>
</organism>
<dbReference type="SUPFAM" id="SSF52317">
    <property type="entry name" value="Class I glutamine amidotransferase-like"/>
    <property type="match status" value="1"/>
</dbReference>
<dbReference type="InterPro" id="IPR029062">
    <property type="entry name" value="Class_I_gatase-like"/>
</dbReference>
<dbReference type="EMBL" id="JAJADR010000004">
    <property type="protein sequence ID" value="MCB2409261.1"/>
    <property type="molecule type" value="Genomic_DNA"/>
</dbReference>
<name>A0ABS8AV56_9BACT</name>
<keyword evidence="1" id="KW-0812">Transmembrane</keyword>
<feature type="transmembrane region" description="Helical" evidence="1">
    <location>
        <begin position="6"/>
        <end position="27"/>
    </location>
</feature>
<feature type="transmembrane region" description="Helical" evidence="1">
    <location>
        <begin position="34"/>
        <end position="53"/>
    </location>
</feature>
<dbReference type="Gene3D" id="3.40.50.880">
    <property type="match status" value="1"/>
</dbReference>
<evidence type="ECO:0000313" key="2">
    <source>
        <dbReference type="EMBL" id="MCB2409261.1"/>
    </source>
</evidence>
<proteinExistence type="predicted"/>
<sequence length="599" mass="65790">MPQPPVFYLFLVLCLLLAGGLTLAAVRRPHRQRLWPRLLAGWLAVLALWWLAYPPRRTVSANSSEIIVLTPGYQTDSVRQLLRKLGPATTLWRYGFSNTTADTPSLHSLQLLRERYPELRRLHLLGWGLPVAALPELGPLRLIMHRPTAVRGFQQAGWNRRVEVGQRLVVEGFFTAASAQPVWLSLRGAGRPADSVRLPAGTGPFRLQTLPKTASLAVYQLVARQGRNLLATEPVPVEVSTARPLRVLLLNSTASFEFTALKNYLGTQQHRVGLRTGLSRGLAQTEFLNQTAHDLTRVSSALLAHYDVVVTDAATIAAFSSFEVQVLRESVRTNGLGLILLAEPTTLPRALPSRAGFTVVPRPTAAARSQPIRWPESTSSATTLIPATLRLAAPARPLVTNRQRQAVVATQRFGLGSVTVSVLPQTYPWVLQGDGNTYATYWSTLLRAAARPLPTSTQWQVVSAWPRAHDPVALLLTSSVSPDQQPTVAGLQGAASVPLALAQAALLSEWQSGVFWPAGAGWHQVQLKGQLPYSFYVFGAHHWLAPEQRRRQQAAQNYRHRASANTSSSEAATSLPYPAAWFFGLFLLTAGFLWLEEKL</sequence>
<keyword evidence="1" id="KW-1133">Transmembrane helix</keyword>
<evidence type="ECO:0000313" key="3">
    <source>
        <dbReference type="Proteomes" id="UP001165296"/>
    </source>
</evidence>
<protein>
    <submittedName>
        <fullName evidence="2">Uncharacterized protein</fullName>
    </submittedName>
</protein>
<keyword evidence="1" id="KW-0472">Membrane</keyword>
<dbReference type="Proteomes" id="UP001165296">
    <property type="component" value="Unassembled WGS sequence"/>
</dbReference>
<gene>
    <name evidence="2" type="ORF">LGH74_14815</name>
</gene>
<dbReference type="RefSeq" id="WP_226176843.1">
    <property type="nucleotide sequence ID" value="NZ_JAJADR010000004.1"/>
</dbReference>
<comment type="caution">
    <text evidence="2">The sequence shown here is derived from an EMBL/GenBank/DDBJ whole genome shotgun (WGS) entry which is preliminary data.</text>
</comment>
<reference evidence="2" key="1">
    <citation type="submission" date="2021-10" db="EMBL/GenBank/DDBJ databases">
        <authorList>
            <person name="Dean J.D."/>
            <person name="Kim M.K."/>
            <person name="Newey C.N."/>
            <person name="Stoker T.S."/>
            <person name="Thompson D.W."/>
            <person name="Grose J.H."/>
        </authorList>
    </citation>
    <scope>NUCLEOTIDE SEQUENCE</scope>
    <source>
        <strain evidence="2">BT178</strain>
    </source>
</reference>
<keyword evidence="3" id="KW-1185">Reference proteome</keyword>
<evidence type="ECO:0000256" key="1">
    <source>
        <dbReference type="SAM" id="Phobius"/>
    </source>
</evidence>
<feature type="transmembrane region" description="Helical" evidence="1">
    <location>
        <begin position="575"/>
        <end position="595"/>
    </location>
</feature>